<evidence type="ECO:0000313" key="3">
    <source>
        <dbReference type="RefSeq" id="XP_026193925.1"/>
    </source>
</evidence>
<accession>A0A6P6S3Q3</accession>
<dbReference type="RefSeq" id="XP_026193925.1">
    <property type="nucleotide sequence ID" value="XM_026338140.1"/>
</dbReference>
<dbReference type="Proteomes" id="UP000515125">
    <property type="component" value="Unplaced"/>
</dbReference>
<evidence type="ECO:0000313" key="2">
    <source>
        <dbReference type="Proteomes" id="UP000515125"/>
    </source>
</evidence>
<name>A0A6P6S3Q3_9EIME</name>
<gene>
    <name evidence="3" type="primary">LOC113147463</name>
</gene>
<dbReference type="GeneID" id="113147463"/>
<feature type="compositionally biased region" description="Pro residues" evidence="1">
    <location>
        <begin position="294"/>
        <end position="306"/>
    </location>
</feature>
<reference evidence="3" key="1">
    <citation type="submission" date="2025-08" db="UniProtKB">
        <authorList>
            <consortium name="RefSeq"/>
        </authorList>
    </citation>
    <scope>IDENTIFICATION</scope>
</reference>
<dbReference type="AlphaFoldDB" id="A0A6P6S3Q3"/>
<protein>
    <submittedName>
        <fullName evidence="3">Uncharacterized protein LOC113147463</fullName>
    </submittedName>
</protein>
<organism evidence="2 3">
    <name type="scientific">Cyclospora cayetanensis</name>
    <dbReference type="NCBI Taxonomy" id="88456"/>
    <lineage>
        <taxon>Eukaryota</taxon>
        <taxon>Sar</taxon>
        <taxon>Alveolata</taxon>
        <taxon>Apicomplexa</taxon>
        <taxon>Conoidasida</taxon>
        <taxon>Coccidia</taxon>
        <taxon>Eucoccidiorida</taxon>
        <taxon>Eimeriorina</taxon>
        <taxon>Eimeriidae</taxon>
        <taxon>Cyclospora</taxon>
    </lineage>
</organism>
<keyword evidence="2" id="KW-1185">Reference proteome</keyword>
<feature type="region of interest" description="Disordered" evidence="1">
    <location>
        <begin position="286"/>
        <end position="306"/>
    </location>
</feature>
<proteinExistence type="predicted"/>
<evidence type="ECO:0000256" key="1">
    <source>
        <dbReference type="SAM" id="MobiDB-lite"/>
    </source>
</evidence>
<sequence>MVAEEASPRGLKCLVCGQNASQRNTLAMLTLSSQVVAAAAAARNESAAEGPPLQQAVDYRERICTAVEKQLQQWEQQHLSSLLQQAPHQRQQEAQELPLEEIRVLWDLLQTAAAAGCSGTLHLQLQTVRVICQRVPPACHGLRPLFVEAVSRPLQKTEAAAAALWAAAAATAAAVTAGESANATLVAAAQVQFGVNGWELLLLGASTVHVFECVGAAARRAASVSPVTLSSAGAENALLAAGVGVLAAELNSFSAFSGPLPSGVHAHLEAVLAAAEAGAFAAEITSGEKATPSAAPPPLFAPPQAD</sequence>